<dbReference type="AlphaFoldDB" id="A0A9N9CIG3"/>
<evidence type="ECO:0000313" key="5">
    <source>
        <dbReference type="EMBL" id="CAG8602957.1"/>
    </source>
</evidence>
<evidence type="ECO:0000256" key="3">
    <source>
        <dbReference type="ARBA" id="ARBA00022525"/>
    </source>
</evidence>
<comment type="subcellular location">
    <subcellularLocation>
        <location evidence="1">Host cell</location>
    </subcellularLocation>
    <subcellularLocation>
        <location evidence="2">Secreted</location>
    </subcellularLocation>
</comment>
<gene>
    <name evidence="5" type="ORF">RFULGI_LOCUS6673</name>
</gene>
<dbReference type="GO" id="GO:0043657">
    <property type="term" value="C:host cell"/>
    <property type="evidence" value="ECO:0007669"/>
    <property type="project" value="UniProtKB-SubCell"/>
</dbReference>
<proteinExistence type="predicted"/>
<sequence length="88" mass="10216">DLTEDILTILHLQLAIMKARENALNHLDPRKLTLWKVNIPIDDDDNIKMLNNMSHKINIKQDLSGVELLLIDNQEYINIANRNISYLP</sequence>
<reference evidence="5" key="1">
    <citation type="submission" date="2021-06" db="EMBL/GenBank/DDBJ databases">
        <authorList>
            <person name="Kallberg Y."/>
            <person name="Tangrot J."/>
            <person name="Rosling A."/>
        </authorList>
    </citation>
    <scope>NUCLEOTIDE SEQUENCE</scope>
    <source>
        <strain evidence="5">IN212</strain>
    </source>
</reference>
<keyword evidence="6" id="KW-1185">Reference proteome</keyword>
<accession>A0A9N9CIG3</accession>
<protein>
    <submittedName>
        <fullName evidence="5">9451_t:CDS:1</fullName>
    </submittedName>
</protein>
<organism evidence="5 6">
    <name type="scientific">Racocetra fulgida</name>
    <dbReference type="NCBI Taxonomy" id="60492"/>
    <lineage>
        <taxon>Eukaryota</taxon>
        <taxon>Fungi</taxon>
        <taxon>Fungi incertae sedis</taxon>
        <taxon>Mucoromycota</taxon>
        <taxon>Glomeromycotina</taxon>
        <taxon>Glomeromycetes</taxon>
        <taxon>Diversisporales</taxon>
        <taxon>Gigasporaceae</taxon>
        <taxon>Racocetra</taxon>
    </lineage>
</organism>
<evidence type="ECO:0000313" key="6">
    <source>
        <dbReference type="Proteomes" id="UP000789396"/>
    </source>
</evidence>
<dbReference type="InterPro" id="IPR045379">
    <property type="entry name" value="Crinkler_N"/>
</dbReference>
<dbReference type="EMBL" id="CAJVPZ010008895">
    <property type="protein sequence ID" value="CAG8602957.1"/>
    <property type="molecule type" value="Genomic_DNA"/>
</dbReference>
<dbReference type="Pfam" id="PF20147">
    <property type="entry name" value="Crinkler"/>
    <property type="match status" value="1"/>
</dbReference>
<feature type="domain" description="Crinkler effector protein N-terminal" evidence="4">
    <location>
        <begin position="8"/>
        <end position="52"/>
    </location>
</feature>
<feature type="non-terminal residue" evidence="5">
    <location>
        <position position="88"/>
    </location>
</feature>
<evidence type="ECO:0000256" key="2">
    <source>
        <dbReference type="ARBA" id="ARBA00004613"/>
    </source>
</evidence>
<comment type="caution">
    <text evidence="5">The sequence shown here is derived from an EMBL/GenBank/DDBJ whole genome shotgun (WGS) entry which is preliminary data.</text>
</comment>
<dbReference type="Proteomes" id="UP000789396">
    <property type="component" value="Unassembled WGS sequence"/>
</dbReference>
<name>A0A9N9CIG3_9GLOM</name>
<dbReference type="OrthoDB" id="2673191at2759"/>
<keyword evidence="3" id="KW-0964">Secreted</keyword>
<evidence type="ECO:0000259" key="4">
    <source>
        <dbReference type="Pfam" id="PF20147"/>
    </source>
</evidence>
<evidence type="ECO:0000256" key="1">
    <source>
        <dbReference type="ARBA" id="ARBA00004340"/>
    </source>
</evidence>
<dbReference type="GO" id="GO:0005576">
    <property type="term" value="C:extracellular region"/>
    <property type="evidence" value="ECO:0007669"/>
    <property type="project" value="UniProtKB-SubCell"/>
</dbReference>